<accession>A0A0N8T742</accession>
<gene>
    <name evidence="1" type="ORF">ALO94_02738</name>
</gene>
<name>A0A0N8T742_PSESX</name>
<sequence length="99" mass="10509">MNQGAQLRARFAQLVGCVTAQFLGAVTGGFFSASQYQTNARPAPNGVTAALAGQEVETTLPETAARRKTRVGSVVRREKPCAVLQSVLARTASEAFKRL</sequence>
<dbReference type="AlphaFoldDB" id="A0A0N8T742"/>
<dbReference type="EMBL" id="LJRI01000606">
    <property type="protein sequence ID" value="KPY95744.1"/>
    <property type="molecule type" value="Genomic_DNA"/>
</dbReference>
<organism evidence="1 2">
    <name type="scientific">Pseudomonas syringae pv. spinaceae</name>
    <dbReference type="NCBI Taxonomy" id="264459"/>
    <lineage>
        <taxon>Bacteria</taxon>
        <taxon>Pseudomonadati</taxon>
        <taxon>Pseudomonadota</taxon>
        <taxon>Gammaproteobacteria</taxon>
        <taxon>Pseudomonadales</taxon>
        <taxon>Pseudomonadaceae</taxon>
        <taxon>Pseudomonas</taxon>
        <taxon>Pseudomonas syringae</taxon>
    </lineage>
</organism>
<dbReference type="Proteomes" id="UP000050384">
    <property type="component" value="Unassembled WGS sequence"/>
</dbReference>
<evidence type="ECO:0000313" key="1">
    <source>
        <dbReference type="EMBL" id="KPY95744.1"/>
    </source>
</evidence>
<dbReference type="PATRIC" id="fig|264459.3.peg.4460"/>
<proteinExistence type="predicted"/>
<evidence type="ECO:0000313" key="2">
    <source>
        <dbReference type="Proteomes" id="UP000050384"/>
    </source>
</evidence>
<comment type="caution">
    <text evidence="1">The sequence shown here is derived from an EMBL/GenBank/DDBJ whole genome shotgun (WGS) entry which is preliminary data.</text>
</comment>
<reference evidence="1 2" key="1">
    <citation type="submission" date="2015-09" db="EMBL/GenBank/DDBJ databases">
        <title>Genome announcement of multiple Pseudomonas syringae strains.</title>
        <authorList>
            <person name="Thakur S."/>
            <person name="Wang P.W."/>
            <person name="Gong Y."/>
            <person name="Weir B.S."/>
            <person name="Guttman D.S."/>
        </authorList>
    </citation>
    <scope>NUCLEOTIDE SEQUENCE [LARGE SCALE GENOMIC DNA]</scope>
    <source>
        <strain evidence="1 2">ICMP16929</strain>
    </source>
</reference>
<protein>
    <submittedName>
        <fullName evidence="1">Uncharacterized protein</fullName>
    </submittedName>
</protein>